<feature type="coiled-coil region" evidence="5">
    <location>
        <begin position="316"/>
        <end position="389"/>
    </location>
</feature>
<dbReference type="GO" id="GO:0032051">
    <property type="term" value="F:clathrin light chain binding"/>
    <property type="evidence" value="ECO:0007669"/>
    <property type="project" value="TreeGrafter"/>
</dbReference>
<evidence type="ECO:0000259" key="8">
    <source>
        <dbReference type="PROSITE" id="PS50945"/>
    </source>
</evidence>
<dbReference type="Gene3D" id="1.20.1410.10">
    <property type="entry name" value="I/LWEQ domain"/>
    <property type="match status" value="1"/>
</dbReference>
<dbReference type="SUPFAM" id="SSF48464">
    <property type="entry name" value="ENTH/VHS domain"/>
    <property type="match status" value="1"/>
</dbReference>
<feature type="region of interest" description="Disordered" evidence="6">
    <location>
        <begin position="507"/>
        <end position="528"/>
    </location>
</feature>
<dbReference type="Gene3D" id="1.20.5.1700">
    <property type="match status" value="1"/>
</dbReference>
<sequence>MASTQEHSLRLRLDKRKGTMSEVEMAQFQKQQAECIAKAIKNEEVPAKEKHVRRTIIGTWQERGNSMFWAVLGKQPLPTQPLMCWKAMTVLHKILREGHPNVIKDSYVYRKTLRDLFSVYRFQGGPYGPLICEYLKIMQSKLEMHHKYPGVPGSLNSSVDHPIKIPERDINDVFTFAVESLDYQDLLLSLEENVFKTLDKSKNTSQIASFQCRIAALVPILKECSGMYDVLVLVLTKLHKNLPPDSLDGHRDRFNLQHRRLRTFCFESSNLQYITNLTSIPSIPESPPDFLLHKYQPRRKEAPKEEPKPVPITPQIDERDMLIEQLMREIEELRQQLAYTENQAKEMEDSLRTQIMKLQDDLRRMEEFARQLKEENAFLKEQVETAPKEDLDAQAKARDADEKFNKLKLMYGKMRQDHIDLLRKNGENKTKFEDAERKLKELEGKMAAKDEEISNKEKELEEIMRQIGELEKINQDLKINFDQSDEGRQNEIGALFGKVEDLNKSLAESERQRKEAEERMNQLRQQHQDELSKLEGELGNLREEKEGLLSSQSGTQDELSKLQAQSSSEMSRLGGEMQELQTSKQKLMSDNEKLQQELDQQRNQYTNETASLQQNIQNMMDEKKKAKLQLLSSTAKECEHLIQQTLKLFTNLHHESGTTCSPEYLKSRVDGLSKKVQDTTIAYSTFHNDYEDVVPVLNSMNKTCQRISDVMINGKATSHMATPEDSSRMKSECQNVGYATLSYLKEFKDNAEPTSVKTTGDKLEDEISKILKTTEELISKESTTESNDNIVDEEMAATEKLVTDAASRIEEIMNRSRKHHSGVQLEVNERILDSCTALMKAIRELILKSKDLQDEIVSEGRGSASVKDFYKRHHKWTEGLLSAAKSVGYGATILVDAADKVIERKGKFEELVVSSHEIAASTAQLVAASRVKAHKTSTRLPPLMTASKGVGEATAGVVAAVRSGASMTEESQTVPDYSKMSLTQAKRYEMDSQVKILELEDKLQKERQNLGRLRQAHYQIAVEMYGEDAVTMD</sequence>
<dbReference type="GO" id="GO:0035615">
    <property type="term" value="F:clathrin adaptor activity"/>
    <property type="evidence" value="ECO:0007669"/>
    <property type="project" value="TreeGrafter"/>
</dbReference>
<keyword evidence="10" id="KW-1185">Reference proteome</keyword>
<evidence type="ECO:0000313" key="10">
    <source>
        <dbReference type="Proteomes" id="UP000594262"/>
    </source>
</evidence>
<dbReference type="AlphaFoldDB" id="A0A7M5UL63"/>
<keyword evidence="4" id="KW-0009">Actin-binding</keyword>
<feature type="domain" description="ENTH" evidence="7">
    <location>
        <begin position="24"/>
        <end position="152"/>
    </location>
</feature>
<evidence type="ECO:0000256" key="5">
    <source>
        <dbReference type="SAM" id="Coils"/>
    </source>
</evidence>
<evidence type="ECO:0008006" key="11">
    <source>
        <dbReference type="Google" id="ProtNLM"/>
    </source>
</evidence>
<dbReference type="Proteomes" id="UP000594262">
    <property type="component" value="Unplaced"/>
</dbReference>
<comment type="subcellular location">
    <subcellularLocation>
        <location evidence="1">Cytoplasm</location>
    </subcellularLocation>
</comment>
<evidence type="ECO:0000256" key="6">
    <source>
        <dbReference type="SAM" id="MobiDB-lite"/>
    </source>
</evidence>
<dbReference type="FunFam" id="1.25.40.90:FF:000012">
    <property type="entry name" value="Huntingtin interacting protein 1-related"/>
    <property type="match status" value="1"/>
</dbReference>
<dbReference type="InterPro" id="IPR008942">
    <property type="entry name" value="ENTH_VHS"/>
</dbReference>
<dbReference type="RefSeq" id="XP_066932036.1">
    <property type="nucleotide sequence ID" value="XM_067075935.1"/>
</dbReference>
<dbReference type="GO" id="GO:0048268">
    <property type="term" value="P:clathrin coat assembly"/>
    <property type="evidence" value="ECO:0007669"/>
    <property type="project" value="TreeGrafter"/>
</dbReference>
<dbReference type="GO" id="GO:0007015">
    <property type="term" value="P:actin filament organization"/>
    <property type="evidence" value="ECO:0007669"/>
    <property type="project" value="TreeGrafter"/>
</dbReference>
<dbReference type="Gene3D" id="1.25.40.90">
    <property type="match status" value="1"/>
</dbReference>
<protein>
    <recommendedName>
        <fullName evidence="11">Huntingtin interacting protein</fullName>
    </recommendedName>
</protein>
<dbReference type="GO" id="GO:0043325">
    <property type="term" value="F:phosphatidylinositol-3,4-bisphosphate binding"/>
    <property type="evidence" value="ECO:0007669"/>
    <property type="project" value="TreeGrafter"/>
</dbReference>
<dbReference type="PANTHER" id="PTHR10407">
    <property type="entry name" value="HUNTINGTIN INTERACTING PROTEIN 1"/>
    <property type="match status" value="1"/>
</dbReference>
<dbReference type="InterPro" id="IPR013809">
    <property type="entry name" value="ENTH"/>
</dbReference>
<dbReference type="GO" id="GO:0051015">
    <property type="term" value="F:actin filament binding"/>
    <property type="evidence" value="ECO:0007669"/>
    <property type="project" value="TreeGrafter"/>
</dbReference>
<evidence type="ECO:0000313" key="9">
    <source>
        <dbReference type="EnsemblMetazoa" id="CLYHEMP002413.1"/>
    </source>
</evidence>
<dbReference type="InterPro" id="IPR035964">
    <property type="entry name" value="I/LWEQ_dom_sf"/>
</dbReference>
<evidence type="ECO:0000256" key="3">
    <source>
        <dbReference type="ARBA" id="ARBA00022490"/>
    </source>
</evidence>
<feature type="region of interest" description="Disordered" evidence="6">
    <location>
        <begin position="545"/>
        <end position="588"/>
    </location>
</feature>
<dbReference type="PANTHER" id="PTHR10407:SF15">
    <property type="entry name" value="HUNTINGTIN INTERACTING PROTEIN 1"/>
    <property type="match status" value="1"/>
</dbReference>
<evidence type="ECO:0000256" key="4">
    <source>
        <dbReference type="ARBA" id="ARBA00023203"/>
    </source>
</evidence>
<dbReference type="Pfam" id="PF01608">
    <property type="entry name" value="I_LWEQ"/>
    <property type="match status" value="1"/>
</dbReference>
<reference evidence="9" key="1">
    <citation type="submission" date="2021-01" db="UniProtKB">
        <authorList>
            <consortium name="EnsemblMetazoa"/>
        </authorList>
    </citation>
    <scope>IDENTIFICATION</scope>
</reference>
<feature type="compositionally biased region" description="Polar residues" evidence="6">
    <location>
        <begin position="549"/>
        <end position="570"/>
    </location>
</feature>
<dbReference type="SMART" id="SM00307">
    <property type="entry name" value="ILWEQ"/>
    <property type="match status" value="1"/>
</dbReference>
<dbReference type="GO" id="GO:0030136">
    <property type="term" value="C:clathrin-coated vesicle"/>
    <property type="evidence" value="ECO:0007669"/>
    <property type="project" value="TreeGrafter"/>
</dbReference>
<dbReference type="GO" id="GO:0006897">
    <property type="term" value="P:endocytosis"/>
    <property type="evidence" value="ECO:0007669"/>
    <property type="project" value="InterPro"/>
</dbReference>
<dbReference type="FunFam" id="1.20.1410.10:FF:000006">
    <property type="entry name" value="Huntingtin interacting protein"/>
    <property type="match status" value="1"/>
</dbReference>
<evidence type="ECO:0000256" key="2">
    <source>
        <dbReference type="ARBA" id="ARBA00010135"/>
    </source>
</evidence>
<keyword evidence="5" id="KW-0175">Coiled coil</keyword>
<keyword evidence="3" id="KW-0963">Cytoplasm</keyword>
<dbReference type="SUPFAM" id="SSF109885">
    <property type="entry name" value="I/LWEQ domain"/>
    <property type="match status" value="1"/>
</dbReference>
<dbReference type="GO" id="GO:0080025">
    <property type="term" value="F:phosphatidylinositol-3,5-bisphosphate binding"/>
    <property type="evidence" value="ECO:0007669"/>
    <property type="project" value="TreeGrafter"/>
</dbReference>
<dbReference type="InterPro" id="IPR011417">
    <property type="entry name" value="ANTH_dom"/>
</dbReference>
<dbReference type="GO" id="GO:0030864">
    <property type="term" value="C:cortical actin cytoskeleton"/>
    <property type="evidence" value="ECO:0007669"/>
    <property type="project" value="TreeGrafter"/>
</dbReference>
<feature type="domain" description="I/LWEQ" evidence="8">
    <location>
        <begin position="779"/>
        <end position="1021"/>
    </location>
</feature>
<dbReference type="Pfam" id="PF07651">
    <property type="entry name" value="ANTH"/>
    <property type="match status" value="1"/>
</dbReference>
<dbReference type="SMART" id="SM00273">
    <property type="entry name" value="ENTH"/>
    <property type="match status" value="1"/>
</dbReference>
<dbReference type="EnsemblMetazoa" id="CLYHEMT002413.1">
    <property type="protein sequence ID" value="CLYHEMP002413.1"/>
    <property type="gene ID" value="CLYHEMG002413"/>
</dbReference>
<dbReference type="OrthoDB" id="8178130at2759"/>
<dbReference type="PROSITE" id="PS50945">
    <property type="entry name" value="I_LWEQ"/>
    <property type="match status" value="1"/>
</dbReference>
<accession>A0A7M5UL63</accession>
<comment type="similarity">
    <text evidence="2">Belongs to the SLA2 family.</text>
</comment>
<dbReference type="InterPro" id="IPR030224">
    <property type="entry name" value="Sla2_fam"/>
</dbReference>
<dbReference type="GeneID" id="136819694"/>
<dbReference type="PROSITE" id="PS50942">
    <property type="entry name" value="ENTH"/>
    <property type="match status" value="1"/>
</dbReference>
<dbReference type="InterPro" id="IPR002558">
    <property type="entry name" value="ILWEQ_dom"/>
</dbReference>
<evidence type="ECO:0000259" key="7">
    <source>
        <dbReference type="PROSITE" id="PS50942"/>
    </source>
</evidence>
<evidence type="ECO:0000256" key="1">
    <source>
        <dbReference type="ARBA" id="ARBA00004496"/>
    </source>
</evidence>
<organism evidence="9 10">
    <name type="scientific">Clytia hemisphaerica</name>
    <dbReference type="NCBI Taxonomy" id="252671"/>
    <lineage>
        <taxon>Eukaryota</taxon>
        <taxon>Metazoa</taxon>
        <taxon>Cnidaria</taxon>
        <taxon>Hydrozoa</taxon>
        <taxon>Hydroidolina</taxon>
        <taxon>Leptothecata</taxon>
        <taxon>Obeliida</taxon>
        <taxon>Clytiidae</taxon>
        <taxon>Clytia</taxon>
    </lineage>
</organism>
<proteinExistence type="inferred from homology"/>
<name>A0A7M5UL63_9CNID</name>